<protein>
    <recommendedName>
        <fullName evidence="8">CvpA family protein</fullName>
    </recommendedName>
</protein>
<feature type="transmembrane region" description="Helical" evidence="5">
    <location>
        <begin position="104"/>
        <end position="128"/>
    </location>
</feature>
<dbReference type="OrthoDB" id="9799585at2"/>
<gene>
    <name evidence="6" type="ORF">A4V02_09585</name>
</gene>
<evidence type="ECO:0000256" key="2">
    <source>
        <dbReference type="ARBA" id="ARBA00022692"/>
    </source>
</evidence>
<evidence type="ECO:0000256" key="1">
    <source>
        <dbReference type="ARBA" id="ARBA00004141"/>
    </source>
</evidence>
<evidence type="ECO:0000256" key="5">
    <source>
        <dbReference type="SAM" id="Phobius"/>
    </source>
</evidence>
<keyword evidence="2 5" id="KW-0812">Transmembrane</keyword>
<dbReference type="KEGG" id="pary:A4V02_09585"/>
<keyword evidence="7" id="KW-1185">Reference proteome</keyword>
<dbReference type="GO" id="GO:0009403">
    <property type="term" value="P:toxin biosynthetic process"/>
    <property type="evidence" value="ECO:0007669"/>
    <property type="project" value="InterPro"/>
</dbReference>
<reference evidence="7" key="1">
    <citation type="submission" date="2016-04" db="EMBL/GenBank/DDBJ databases">
        <title>Complete Genome Sequences of Twelve Strains of a Stable Defined Moderately Diverse Mouse Microbiota 2 (sDMDMm2).</title>
        <authorList>
            <person name="Uchimura Y."/>
            <person name="Wyss M."/>
            <person name="Brugiroux S."/>
            <person name="Limenitakis J.P."/>
            <person name="Stecher B."/>
            <person name="McCoy K.D."/>
            <person name="Macpherson A.J."/>
        </authorList>
    </citation>
    <scope>NUCLEOTIDE SEQUENCE [LARGE SCALE GENOMIC DNA]</scope>
    <source>
        <strain evidence="7">YL27</strain>
    </source>
</reference>
<evidence type="ECO:0008006" key="8">
    <source>
        <dbReference type="Google" id="ProtNLM"/>
    </source>
</evidence>
<keyword evidence="3 5" id="KW-1133">Transmembrane helix</keyword>
<accession>A0A1B1SAX4</accession>
<dbReference type="InterPro" id="IPR003825">
    <property type="entry name" value="Colicin-V_CvpA"/>
</dbReference>
<evidence type="ECO:0000256" key="3">
    <source>
        <dbReference type="ARBA" id="ARBA00022989"/>
    </source>
</evidence>
<dbReference type="EMBL" id="CP015402">
    <property type="protein sequence ID" value="ANU63949.1"/>
    <property type="molecule type" value="Genomic_DNA"/>
</dbReference>
<keyword evidence="4 5" id="KW-0472">Membrane</keyword>
<feature type="transmembrane region" description="Helical" evidence="5">
    <location>
        <begin position="65"/>
        <end position="92"/>
    </location>
</feature>
<dbReference type="STRING" id="1796646.A4V02_09585"/>
<dbReference type="PANTHER" id="PTHR37306:SF1">
    <property type="entry name" value="COLICIN V PRODUCTION PROTEIN"/>
    <property type="match status" value="1"/>
</dbReference>
<feature type="transmembrane region" description="Helical" evidence="5">
    <location>
        <begin position="28"/>
        <end position="45"/>
    </location>
</feature>
<evidence type="ECO:0000313" key="7">
    <source>
        <dbReference type="Proteomes" id="UP000186351"/>
    </source>
</evidence>
<dbReference type="Pfam" id="PF02674">
    <property type="entry name" value="Colicin_V"/>
    <property type="match status" value="1"/>
</dbReference>
<dbReference type="Proteomes" id="UP000186351">
    <property type="component" value="Chromosome"/>
</dbReference>
<dbReference type="GeneID" id="65537119"/>
<proteinExistence type="predicted"/>
<organism evidence="6 7">
    <name type="scientific">Muribaculum intestinale</name>
    <dbReference type="NCBI Taxonomy" id="1796646"/>
    <lineage>
        <taxon>Bacteria</taxon>
        <taxon>Pseudomonadati</taxon>
        <taxon>Bacteroidota</taxon>
        <taxon>Bacteroidia</taxon>
        <taxon>Bacteroidales</taxon>
        <taxon>Muribaculaceae</taxon>
        <taxon>Muribaculum</taxon>
    </lineage>
</organism>
<dbReference type="RefSeq" id="WP_068961248.1">
    <property type="nucleotide sequence ID" value="NZ_CAJTAP010000003.1"/>
</dbReference>
<dbReference type="AlphaFoldDB" id="A0A1B1SAX4"/>
<evidence type="ECO:0000313" key="6">
    <source>
        <dbReference type="EMBL" id="ANU63949.1"/>
    </source>
</evidence>
<sequence length="172" mass="18432">MSAIDIILTCVLFGSIAYGVWKGLIRQVASLGGIVLGLIACRIFGSQAGTMLAEMLPGTFESATSAAIVGNVLLFILVWLTVSVVASMLHRLTHALMFGWLDHLLGGVFAMFKWLLVLSIILNLLYLAAPGSSIFTTSTLMDGDMLPWVMRIAPKMFGIVIGTESVAMPDLI</sequence>
<feature type="transmembrane region" description="Helical" evidence="5">
    <location>
        <begin position="6"/>
        <end position="21"/>
    </location>
</feature>
<accession>A0A1Z2XHN9</accession>
<comment type="subcellular location">
    <subcellularLocation>
        <location evidence="1">Membrane</location>
        <topology evidence="1">Multi-pass membrane protein</topology>
    </subcellularLocation>
</comment>
<dbReference type="GO" id="GO:0016020">
    <property type="term" value="C:membrane"/>
    <property type="evidence" value="ECO:0007669"/>
    <property type="project" value="UniProtKB-SubCell"/>
</dbReference>
<evidence type="ECO:0000256" key="4">
    <source>
        <dbReference type="ARBA" id="ARBA00023136"/>
    </source>
</evidence>
<dbReference type="PANTHER" id="PTHR37306">
    <property type="entry name" value="COLICIN V PRODUCTION PROTEIN"/>
    <property type="match status" value="1"/>
</dbReference>
<name>A0A1B1SAX4_9BACT</name>